<dbReference type="KEGG" id="aswu:HUW51_20015"/>
<evidence type="ECO:0000259" key="2">
    <source>
        <dbReference type="Pfam" id="PF26626"/>
    </source>
</evidence>
<evidence type="ECO:0000256" key="1">
    <source>
        <dbReference type="SAM" id="Phobius"/>
    </source>
</evidence>
<keyword evidence="1" id="KW-0812">Transmembrane</keyword>
<feature type="transmembrane region" description="Helical" evidence="1">
    <location>
        <begin position="182"/>
        <end position="202"/>
    </location>
</feature>
<dbReference type="EMBL" id="CP055156">
    <property type="protein sequence ID" value="QNF34896.1"/>
    <property type="molecule type" value="Genomic_DNA"/>
</dbReference>
<dbReference type="Pfam" id="PF26626">
    <property type="entry name" value="DUF8201"/>
    <property type="match status" value="1"/>
</dbReference>
<dbReference type="NCBIfam" id="NF047510">
    <property type="entry name" value="LIC_10190_fam"/>
    <property type="match status" value="1"/>
</dbReference>
<evidence type="ECO:0000313" key="4">
    <source>
        <dbReference type="Proteomes" id="UP000515237"/>
    </source>
</evidence>
<evidence type="ECO:0000313" key="3">
    <source>
        <dbReference type="EMBL" id="QNF34896.1"/>
    </source>
</evidence>
<feature type="transmembrane region" description="Helical" evidence="1">
    <location>
        <begin position="234"/>
        <end position="250"/>
    </location>
</feature>
<feature type="transmembrane region" description="Helical" evidence="1">
    <location>
        <begin position="262"/>
        <end position="289"/>
    </location>
</feature>
<keyword evidence="1" id="KW-0472">Membrane</keyword>
<feature type="transmembrane region" description="Helical" evidence="1">
    <location>
        <begin position="301"/>
        <end position="326"/>
    </location>
</feature>
<feature type="transmembrane region" description="Helical" evidence="1">
    <location>
        <begin position="6"/>
        <end position="26"/>
    </location>
</feature>
<dbReference type="InterPro" id="IPR058514">
    <property type="entry name" value="DUF8201"/>
</dbReference>
<feature type="transmembrane region" description="Helical" evidence="1">
    <location>
        <begin position="208"/>
        <end position="227"/>
    </location>
</feature>
<reference evidence="3 4" key="1">
    <citation type="journal article" date="2018" name="Int. J. Syst. Evol. Microbiol.">
        <title>Adhaeribacter swui sp. nov., isolated from wet mud.</title>
        <authorList>
            <person name="Kim D.U."/>
            <person name="Kim K.W."/>
            <person name="Kang M.S."/>
            <person name="Kim J.Y."/>
            <person name="Jang J.H."/>
            <person name="Kim M.K."/>
        </authorList>
    </citation>
    <scope>NUCLEOTIDE SEQUENCE [LARGE SCALE GENOMIC DNA]</scope>
    <source>
        <strain evidence="3 4">KCTC 52873</strain>
    </source>
</reference>
<proteinExistence type="predicted"/>
<dbReference type="AlphaFoldDB" id="A0A7G7GCL2"/>
<feature type="transmembrane region" description="Helical" evidence="1">
    <location>
        <begin position="417"/>
        <end position="433"/>
    </location>
</feature>
<dbReference type="RefSeq" id="WP_185271390.1">
    <property type="nucleotide sequence ID" value="NZ_CP055156.1"/>
</dbReference>
<accession>A0A7G7GCL2</accession>
<feature type="transmembrane region" description="Helical" evidence="1">
    <location>
        <begin position="103"/>
        <end position="120"/>
    </location>
</feature>
<keyword evidence="4" id="KW-1185">Reference proteome</keyword>
<name>A0A7G7GCL2_9BACT</name>
<feature type="transmembrane region" description="Helical" evidence="1">
    <location>
        <begin position="439"/>
        <end position="456"/>
    </location>
</feature>
<feature type="transmembrane region" description="Helical" evidence="1">
    <location>
        <begin position="463"/>
        <end position="481"/>
    </location>
</feature>
<protein>
    <recommendedName>
        <fullName evidence="2">DUF8201 domain-containing protein</fullName>
    </recommendedName>
</protein>
<gene>
    <name evidence="3" type="ORF">HUW51_20015</name>
</gene>
<keyword evidence="1" id="KW-1133">Transmembrane helix</keyword>
<feature type="domain" description="DUF8201" evidence="2">
    <location>
        <begin position="1"/>
        <end position="444"/>
    </location>
</feature>
<sequence>MLATLLIWFYIAFITFTYGVLWFRLLAKAGYLTREAQVPIEVVLVAGSGVLSVILGILHLCLPVAITLHVFILAGSFVILWFWKNSLRWFWQPLKISGGYNKLYSGILFLLAILVLMHAAQPVINPDTGLYHAQTIQWFSKYRIVPGLGNLYGPLALNSHAHLLMSFFNFWFFSAKVFNQTWVSFIFLLYCSYALRQGFIFLKSKPGYAVYYFGSLFWGLVFFRDWISSPTPDTAVMFFFFFLFGVLLSFNNKELGWEVAFLFFLLPVLLTFKLSAVYGGIIGVVWLIILKKTVPVEWVKLLIGQGLLVLIPYCLRNVILTGHLFYPVMGLDLFHLDWAVPENWINSYQEGISAYSRAPVANWSFYQNKSFMQWVPVWWEQQNRPDKLFSIILMLLLPVMIWQFFKNYKQKRNHELTALWLSAFLASLAWFYTAPAFRFGYGYLVPTLLLGILLLVRNKITYQVSLCMGLLMGLYGINGIYKQIARQNFSVFWPADYPIPVTEVKQINNTAIHVAPGIGRCWSLLPCTVPEWEPNLEMRGPTVEEGFRRKID</sequence>
<dbReference type="Proteomes" id="UP000515237">
    <property type="component" value="Chromosome"/>
</dbReference>
<feature type="transmembrane region" description="Helical" evidence="1">
    <location>
        <begin position="64"/>
        <end position="83"/>
    </location>
</feature>
<organism evidence="3 4">
    <name type="scientific">Adhaeribacter swui</name>
    <dbReference type="NCBI Taxonomy" id="2086471"/>
    <lineage>
        <taxon>Bacteria</taxon>
        <taxon>Pseudomonadati</taxon>
        <taxon>Bacteroidota</taxon>
        <taxon>Cytophagia</taxon>
        <taxon>Cytophagales</taxon>
        <taxon>Hymenobacteraceae</taxon>
        <taxon>Adhaeribacter</taxon>
    </lineage>
</organism>
<dbReference type="InterPro" id="IPR058065">
    <property type="entry name" value="LIC_10190-like"/>
</dbReference>
<feature type="transmembrane region" description="Helical" evidence="1">
    <location>
        <begin position="38"/>
        <end position="58"/>
    </location>
</feature>
<feature type="transmembrane region" description="Helical" evidence="1">
    <location>
        <begin position="388"/>
        <end position="405"/>
    </location>
</feature>